<dbReference type="SUPFAM" id="SSF52540">
    <property type="entry name" value="P-loop containing nucleoside triphosphate hydrolases"/>
    <property type="match status" value="1"/>
</dbReference>
<dbReference type="InterPro" id="IPR006073">
    <property type="entry name" value="GTP-bd"/>
</dbReference>
<keyword evidence="2" id="KW-0963">Cytoplasm</keyword>
<evidence type="ECO:0000256" key="2">
    <source>
        <dbReference type="ARBA" id="ARBA00022490"/>
    </source>
</evidence>
<dbReference type="PRINTS" id="PR00326">
    <property type="entry name" value="GTP1OBG"/>
</dbReference>
<evidence type="ECO:0000256" key="1">
    <source>
        <dbReference type="ARBA" id="ARBA00004496"/>
    </source>
</evidence>
<protein>
    <recommendedName>
        <fullName evidence="6">Large subunit GTPase 1 homolog</fullName>
    </recommendedName>
</protein>
<dbReference type="Pfam" id="PF01926">
    <property type="entry name" value="MMR_HSR1"/>
    <property type="match status" value="1"/>
</dbReference>
<proteinExistence type="predicted"/>
<dbReference type="AlphaFoldDB" id="A0AAW0WEI5"/>
<dbReference type="EMBL" id="JARKIK010000081">
    <property type="protein sequence ID" value="KAK8725877.1"/>
    <property type="molecule type" value="Genomic_DNA"/>
</dbReference>
<organism evidence="9 10">
    <name type="scientific">Cherax quadricarinatus</name>
    <name type="common">Australian red claw crayfish</name>
    <dbReference type="NCBI Taxonomy" id="27406"/>
    <lineage>
        <taxon>Eukaryota</taxon>
        <taxon>Metazoa</taxon>
        <taxon>Ecdysozoa</taxon>
        <taxon>Arthropoda</taxon>
        <taxon>Crustacea</taxon>
        <taxon>Multicrustacea</taxon>
        <taxon>Malacostraca</taxon>
        <taxon>Eumalacostraca</taxon>
        <taxon>Eucarida</taxon>
        <taxon>Decapoda</taxon>
        <taxon>Pleocyemata</taxon>
        <taxon>Astacidea</taxon>
        <taxon>Parastacoidea</taxon>
        <taxon>Parastacidae</taxon>
        <taxon>Cherax</taxon>
    </lineage>
</organism>
<feature type="region of interest" description="Disordered" evidence="7">
    <location>
        <begin position="313"/>
        <end position="335"/>
    </location>
</feature>
<dbReference type="InterPro" id="IPR027417">
    <property type="entry name" value="P-loop_NTPase"/>
</dbReference>
<dbReference type="InterPro" id="IPR030378">
    <property type="entry name" value="G_CP_dom"/>
</dbReference>
<feature type="compositionally biased region" description="Acidic residues" evidence="7">
    <location>
        <begin position="264"/>
        <end position="275"/>
    </location>
</feature>
<evidence type="ECO:0000256" key="5">
    <source>
        <dbReference type="ARBA" id="ARBA00023134"/>
    </source>
</evidence>
<keyword evidence="3" id="KW-0547">Nucleotide-binding</keyword>
<dbReference type="PANTHER" id="PTHR45709:SF2">
    <property type="entry name" value="LARGE SUBUNIT GTPASE 1 HOMOLOG"/>
    <property type="match status" value="1"/>
</dbReference>
<dbReference type="GO" id="GO:0005525">
    <property type="term" value="F:GTP binding"/>
    <property type="evidence" value="ECO:0007669"/>
    <property type="project" value="UniProtKB-KW"/>
</dbReference>
<accession>A0AAW0WEI5</accession>
<evidence type="ECO:0000256" key="7">
    <source>
        <dbReference type="SAM" id="MobiDB-lite"/>
    </source>
</evidence>
<feature type="region of interest" description="Disordered" evidence="7">
    <location>
        <begin position="263"/>
        <end position="294"/>
    </location>
</feature>
<dbReference type="PANTHER" id="PTHR45709">
    <property type="entry name" value="LARGE SUBUNIT GTPASE 1 HOMOLOG-RELATED"/>
    <property type="match status" value="1"/>
</dbReference>
<keyword evidence="4" id="KW-0378">Hydrolase</keyword>
<feature type="compositionally biased region" description="Polar residues" evidence="7">
    <location>
        <begin position="13"/>
        <end position="31"/>
    </location>
</feature>
<comment type="subcellular location">
    <subcellularLocation>
        <location evidence="1">Cytoplasm</location>
    </subcellularLocation>
</comment>
<feature type="region of interest" description="Disordered" evidence="7">
    <location>
        <begin position="12"/>
        <end position="32"/>
    </location>
</feature>
<evidence type="ECO:0000313" key="9">
    <source>
        <dbReference type="EMBL" id="KAK8725877.1"/>
    </source>
</evidence>
<dbReference type="InterPro" id="IPR043358">
    <property type="entry name" value="GNL1-like"/>
</dbReference>
<dbReference type="GO" id="GO:0003924">
    <property type="term" value="F:GTPase activity"/>
    <property type="evidence" value="ECO:0007669"/>
    <property type="project" value="InterPro"/>
</dbReference>
<reference evidence="9 10" key="1">
    <citation type="journal article" date="2024" name="BMC Genomics">
        <title>Genome assembly of redclaw crayfish (Cherax quadricarinatus) provides insights into its immune adaptation and hypoxia tolerance.</title>
        <authorList>
            <person name="Liu Z."/>
            <person name="Zheng J."/>
            <person name="Li H."/>
            <person name="Fang K."/>
            <person name="Wang S."/>
            <person name="He J."/>
            <person name="Zhou D."/>
            <person name="Weng S."/>
            <person name="Chi M."/>
            <person name="Gu Z."/>
            <person name="He J."/>
            <person name="Li F."/>
            <person name="Wang M."/>
        </authorList>
    </citation>
    <scope>NUCLEOTIDE SEQUENCE [LARGE SCALE GENOMIC DNA]</scope>
    <source>
        <strain evidence="9">ZL_2023a</strain>
    </source>
</reference>
<evidence type="ECO:0000259" key="8">
    <source>
        <dbReference type="PROSITE" id="PS51721"/>
    </source>
</evidence>
<sequence length="632" mass="71660">FPDLEECVAAHLTSKSPSTMGKKGNPSSSLGRSIIKDRFGKKHRSGSSMLHTSELEDGQNWNRINFQSITEQTHVEDFLATAELAGTEFVAEKLNVNFVCPTAVAGLLTNEETKKILAAQDANRELLRIPRRPPWDVTTTPEQLAEAERSSFLSWRRNLSKLQEVDGITLTPFEKNLEFWRQLWRVIERSDVVVQILDARNPLLFRCEDLEAYVREISPNKENLLLVNKSDFLTEAQREAWAQYFRENDIKAVFFSALNGQELGESEQEEHEDESEVRKEEVQGSDNNDSEYHNVNVEECRQDLENLSTKLQEELSGNGGDEDCTSLPEETTRPHSQLASSTFVTSSCLLSRSDLIEVFHTIHTKKRILEKSVTIGLVGYPNVGKSSTINCLMQEKKVSVSATPGKTKHFQTLYLSDDIILCDCPGLVFPAFVATKQEMIVSGILPIDQMRDEVPPVNLVASQIPREVFENIYGIKLPPPMEGEDANRPPSSEELLNSYGLMRGFMTQRGLPDNPRSARYILKDYVNGKLLYAHAPPTVPQAEYHTYTLTKVRKTGEQKLTPQQLATRPYQIRPETIDRAFFATETSHFHVKGINKGNIVGKQRSLGVEGQPRKKNFKKREKLRRRFAHLDQ</sequence>
<name>A0AAW0WEI5_CHEQU</name>
<evidence type="ECO:0000256" key="6">
    <source>
        <dbReference type="ARBA" id="ARBA00040145"/>
    </source>
</evidence>
<evidence type="ECO:0000256" key="3">
    <source>
        <dbReference type="ARBA" id="ARBA00022741"/>
    </source>
</evidence>
<dbReference type="CDD" id="cd01857">
    <property type="entry name" value="HSR1_MMR1"/>
    <property type="match status" value="1"/>
</dbReference>
<dbReference type="GO" id="GO:0005829">
    <property type="term" value="C:cytosol"/>
    <property type="evidence" value="ECO:0007669"/>
    <property type="project" value="TreeGrafter"/>
</dbReference>
<evidence type="ECO:0000313" key="10">
    <source>
        <dbReference type="Proteomes" id="UP001445076"/>
    </source>
</evidence>
<feature type="domain" description="CP-type G" evidence="8">
    <location>
        <begin position="180"/>
        <end position="430"/>
    </location>
</feature>
<feature type="non-terminal residue" evidence="9">
    <location>
        <position position="1"/>
    </location>
</feature>
<comment type="caution">
    <text evidence="9">The sequence shown here is derived from an EMBL/GenBank/DDBJ whole genome shotgun (WGS) entry which is preliminary data.</text>
</comment>
<keyword evidence="5" id="KW-0342">GTP-binding</keyword>
<evidence type="ECO:0000256" key="4">
    <source>
        <dbReference type="ARBA" id="ARBA00022801"/>
    </source>
</evidence>
<dbReference type="GO" id="GO:0000054">
    <property type="term" value="P:ribosomal subunit export from nucleus"/>
    <property type="evidence" value="ECO:0007669"/>
    <property type="project" value="TreeGrafter"/>
</dbReference>
<dbReference type="Gene3D" id="3.40.50.300">
    <property type="entry name" value="P-loop containing nucleotide triphosphate hydrolases"/>
    <property type="match status" value="1"/>
</dbReference>
<dbReference type="PROSITE" id="PS51721">
    <property type="entry name" value="G_CP"/>
    <property type="match status" value="1"/>
</dbReference>
<keyword evidence="10" id="KW-1185">Reference proteome</keyword>
<dbReference type="Proteomes" id="UP001445076">
    <property type="component" value="Unassembled WGS sequence"/>
</dbReference>
<gene>
    <name evidence="9" type="ORF">OTU49_010534</name>
</gene>